<keyword evidence="2" id="KW-0813">Transport</keyword>
<evidence type="ECO:0000256" key="5">
    <source>
        <dbReference type="ARBA" id="ARBA00023136"/>
    </source>
</evidence>
<evidence type="ECO:0000313" key="8">
    <source>
        <dbReference type="Proteomes" id="UP000194577"/>
    </source>
</evidence>
<evidence type="ECO:0000256" key="6">
    <source>
        <dbReference type="SAM" id="Phobius"/>
    </source>
</evidence>
<dbReference type="EMBL" id="MTPX02000068">
    <property type="protein sequence ID" value="PHP52048.1"/>
    <property type="molecule type" value="Genomic_DNA"/>
</dbReference>
<evidence type="ECO:0000313" key="7">
    <source>
        <dbReference type="EMBL" id="PHP52048.1"/>
    </source>
</evidence>
<comment type="caution">
    <text evidence="7">The sequence shown here is derived from an EMBL/GenBank/DDBJ whole genome shotgun (WGS) entry which is preliminary data.</text>
</comment>
<evidence type="ECO:0008006" key="9">
    <source>
        <dbReference type="Google" id="ProtNLM"/>
    </source>
</evidence>
<feature type="transmembrane region" description="Helical" evidence="6">
    <location>
        <begin position="36"/>
        <end position="55"/>
    </location>
</feature>
<keyword evidence="5 6" id="KW-0472">Membrane</keyword>
<organism evidence="7 8">
    <name type="scientific">Actinomyces ruminis</name>
    <dbReference type="NCBI Taxonomy" id="1937003"/>
    <lineage>
        <taxon>Bacteria</taxon>
        <taxon>Bacillati</taxon>
        <taxon>Actinomycetota</taxon>
        <taxon>Actinomycetes</taxon>
        <taxon>Actinomycetales</taxon>
        <taxon>Actinomycetaceae</taxon>
        <taxon>Actinomyces</taxon>
    </lineage>
</organism>
<proteinExistence type="predicted"/>
<dbReference type="Pfam" id="PF01384">
    <property type="entry name" value="PHO4"/>
    <property type="match status" value="1"/>
</dbReference>
<reference evidence="7 8" key="1">
    <citation type="submission" date="2017-10" db="EMBL/GenBank/DDBJ databases">
        <title>Draft genome sequence of cellulolytic Actinomyces sp CtC72 isolated from cattle rumen fluid.</title>
        <authorList>
            <person name="Joshi A.J."/>
            <person name="Vasudevan G."/>
            <person name="Lanjekar V.B."/>
            <person name="Hivarkar S."/>
            <person name="Engineer A."/>
            <person name="Pore S.D."/>
            <person name="Dhakephalkar P.K."/>
            <person name="Dagar S."/>
        </authorList>
    </citation>
    <scope>NUCLEOTIDE SEQUENCE [LARGE SCALE GENOMIC DNA]</scope>
    <source>
        <strain evidence="8">CtC72</strain>
    </source>
</reference>
<keyword evidence="3 6" id="KW-0812">Transmembrane</keyword>
<protein>
    <recommendedName>
        <fullName evidence="9">Phosphate transporter family protein</fullName>
    </recommendedName>
</protein>
<gene>
    <name evidence="7" type="ORF">BW737_012560</name>
</gene>
<feature type="transmembrane region" description="Helical" evidence="6">
    <location>
        <begin position="122"/>
        <end position="145"/>
    </location>
</feature>
<evidence type="ECO:0000256" key="3">
    <source>
        <dbReference type="ARBA" id="ARBA00022692"/>
    </source>
</evidence>
<evidence type="ECO:0000256" key="1">
    <source>
        <dbReference type="ARBA" id="ARBA00004141"/>
    </source>
</evidence>
<name>A0ABX4M9B0_9ACTO</name>
<evidence type="ECO:0000256" key="4">
    <source>
        <dbReference type="ARBA" id="ARBA00022989"/>
    </source>
</evidence>
<keyword evidence="4 6" id="KW-1133">Transmembrane helix</keyword>
<accession>A0ABX4M9B0</accession>
<dbReference type="Proteomes" id="UP000194577">
    <property type="component" value="Unassembled WGS sequence"/>
</dbReference>
<evidence type="ECO:0000256" key="2">
    <source>
        <dbReference type="ARBA" id="ARBA00022448"/>
    </source>
</evidence>
<keyword evidence="8" id="KW-1185">Reference proteome</keyword>
<feature type="transmembrane region" description="Helical" evidence="6">
    <location>
        <begin position="76"/>
        <end position="102"/>
    </location>
</feature>
<sequence>MLVTAALVLAFTAVVGRNDGAPLCALSLSNAPGHPWRPVAFLTAVTALVPLAGVLPVADTYRRLLGEGHAQELGTVLLAAIVTLAAAVVVRVPTSVTLALVGAATGARLVGGDADWRLVARVLVLAGLAPVLAGVCARAMLTVAARIRLPHARRWVEYARTGGFICACGAYALNDGQKLAVVWTTALTDSPSGSGGTPVLPCLVAAGSGLAFAAGAGLGLGPAGRAWRVGVFAPKPTRSPTCCWRRPWRSRWVRSSAPRCP</sequence>
<dbReference type="RefSeq" id="WP_086614495.1">
    <property type="nucleotide sequence ID" value="NZ_MTPX02000068.1"/>
</dbReference>
<dbReference type="InterPro" id="IPR001204">
    <property type="entry name" value="Phos_transporter"/>
</dbReference>
<comment type="subcellular location">
    <subcellularLocation>
        <location evidence="1">Membrane</location>
        <topology evidence="1">Multi-pass membrane protein</topology>
    </subcellularLocation>
</comment>